<dbReference type="PANTHER" id="PTHR10947">
    <property type="entry name" value="PHENYLALANYL-TRNA SYNTHETASE BETA CHAIN AND LEUCINE-RICH REPEAT-CONTAINING PROTEIN 47"/>
    <property type="match status" value="1"/>
</dbReference>
<evidence type="ECO:0000259" key="17">
    <source>
        <dbReference type="PROSITE" id="PS50886"/>
    </source>
</evidence>
<dbReference type="InterPro" id="IPR033714">
    <property type="entry name" value="tRNA_bind_bactPheRS"/>
</dbReference>
<comment type="similarity">
    <text evidence="2 15">Belongs to the phenylalanyl-tRNA synthetase beta subunit family. Type 1 subfamily.</text>
</comment>
<feature type="binding site" evidence="15">
    <location>
        <position position="454"/>
    </location>
    <ligand>
        <name>Mg(2+)</name>
        <dbReference type="ChEBI" id="CHEBI:18420"/>
        <note>shared with alpha subunit</note>
    </ligand>
</feature>
<keyword evidence="6 15" id="KW-0436">Ligase</keyword>
<keyword evidence="5 16" id="KW-0820">tRNA-binding</keyword>
<evidence type="ECO:0000256" key="2">
    <source>
        <dbReference type="ARBA" id="ARBA00008653"/>
    </source>
</evidence>
<dbReference type="CDD" id="cd00769">
    <property type="entry name" value="PheRS_beta_core"/>
    <property type="match status" value="1"/>
</dbReference>
<dbReference type="InterPro" id="IPR020825">
    <property type="entry name" value="Phe-tRNA_synthase-like_B3/B4"/>
</dbReference>
<evidence type="ECO:0000256" key="9">
    <source>
        <dbReference type="ARBA" id="ARBA00022840"/>
    </source>
</evidence>
<evidence type="ECO:0000256" key="10">
    <source>
        <dbReference type="ARBA" id="ARBA00022842"/>
    </source>
</evidence>
<dbReference type="NCBIfam" id="TIGR00472">
    <property type="entry name" value="pheT_bact"/>
    <property type="match status" value="1"/>
</dbReference>
<dbReference type="InterPro" id="IPR012340">
    <property type="entry name" value="NA-bd_OB-fold"/>
</dbReference>
<evidence type="ECO:0000256" key="16">
    <source>
        <dbReference type="PROSITE-ProRule" id="PRU00209"/>
    </source>
</evidence>
<evidence type="ECO:0000256" key="4">
    <source>
        <dbReference type="ARBA" id="ARBA00022490"/>
    </source>
</evidence>
<dbReference type="InterPro" id="IPR005146">
    <property type="entry name" value="B3/B4_tRNA-bd"/>
</dbReference>
<keyword evidence="10 15" id="KW-0460">Magnesium</keyword>
<gene>
    <name evidence="15 20" type="primary">pheT</name>
    <name evidence="20" type="ORF">AAEY27_12680</name>
</gene>
<evidence type="ECO:0000256" key="5">
    <source>
        <dbReference type="ARBA" id="ARBA00022555"/>
    </source>
</evidence>
<keyword evidence="11 16" id="KW-0694">RNA-binding</keyword>
<dbReference type="Pfam" id="PF17759">
    <property type="entry name" value="tRNA_synthFbeta"/>
    <property type="match status" value="1"/>
</dbReference>
<evidence type="ECO:0000256" key="13">
    <source>
        <dbReference type="ARBA" id="ARBA00023146"/>
    </source>
</evidence>
<dbReference type="InterPro" id="IPR002547">
    <property type="entry name" value="tRNA-bd_dom"/>
</dbReference>
<dbReference type="InterPro" id="IPR009061">
    <property type="entry name" value="DNA-bd_dom_put_sf"/>
</dbReference>
<evidence type="ECO:0000256" key="6">
    <source>
        <dbReference type="ARBA" id="ARBA00022598"/>
    </source>
</evidence>
<dbReference type="SUPFAM" id="SSF56037">
    <property type="entry name" value="PheT/TilS domain"/>
    <property type="match status" value="1"/>
</dbReference>
<dbReference type="Pfam" id="PF01588">
    <property type="entry name" value="tRNA_bind"/>
    <property type="match status" value="1"/>
</dbReference>
<dbReference type="InterPro" id="IPR045060">
    <property type="entry name" value="Phe-tRNA-ligase_IIc_bsu"/>
</dbReference>
<dbReference type="HAMAP" id="MF_00283">
    <property type="entry name" value="Phe_tRNA_synth_beta1"/>
    <property type="match status" value="1"/>
</dbReference>
<dbReference type="SMART" id="SM00896">
    <property type="entry name" value="FDX-ACB"/>
    <property type="match status" value="1"/>
</dbReference>
<dbReference type="Pfam" id="PF03484">
    <property type="entry name" value="B5"/>
    <property type="match status" value="1"/>
</dbReference>
<evidence type="ECO:0000256" key="12">
    <source>
        <dbReference type="ARBA" id="ARBA00022917"/>
    </source>
</evidence>
<dbReference type="NCBIfam" id="NF045760">
    <property type="entry name" value="YtpR"/>
    <property type="match status" value="1"/>
</dbReference>
<evidence type="ECO:0000256" key="7">
    <source>
        <dbReference type="ARBA" id="ARBA00022723"/>
    </source>
</evidence>
<comment type="subunit">
    <text evidence="3 15">Tetramer of two alpha and two beta subunits.</text>
</comment>
<protein>
    <recommendedName>
        <fullName evidence="15">Phenylalanine--tRNA ligase beta subunit</fullName>
        <ecNumber evidence="15">6.1.1.20</ecNumber>
    </recommendedName>
    <alternativeName>
        <fullName evidence="15">Phenylalanyl-tRNA synthetase beta subunit</fullName>
        <shortName evidence="15">PheRS</shortName>
    </alternativeName>
</protein>
<keyword evidence="8 15" id="KW-0547">Nucleotide-binding</keyword>
<evidence type="ECO:0000313" key="21">
    <source>
        <dbReference type="Proteomes" id="UP001466893"/>
    </source>
</evidence>
<keyword evidence="4 15" id="KW-0963">Cytoplasm</keyword>
<sequence>MKFSELWLREWVNPAIDSEALSGQITMAGLEVDGVEPVAGVFHGVVVGEVMECAQHPNADKLRVTKVNVGGDRLLDIVCGAPNCRLGLKVAVATVGAVLPGDFKIKAAKLRGEPSEGMLCSFSELGISDDHNGIIELPADAPIGTDIREYLKLDDNTIEISVTPNRADCLGIIGVARDVAVLNKSPLTAPEIMPVTATINDTLPIIVEAADACPRYLGRMVKGINVKAPTPLWMKEKLRRCGIRSIDAVVDVTNYVLLELGQPMHAFDSDRLDGGIIVRMAKEGETLVLLDGSEAKLNADTLVIADHNKALAMGGIFGGEHSGVNGDTQNVLLECAFFSPLSITGRARRHGLHTDASHRYERGVDPQLQYKAIERATRLLLDICGGEAGPVIDVTNESTLPKRATIRLRRSKLDRLIGHHIGDEQVSDILKRLGCEVTEGQDEWLAVAPSWRFDMEIEEDLVEEVARIYGYNNIPDEPVQAGLVMGEHREANLSLKRVKTMLNDKGYQEVITYSFVDPKLQQLIHPGEEALILPSPISSEMSAMRLSLWTGLLGTIVYNQNRQQSRVRIFETGLRFVPDTQANLGIRQDVMLAGAICGNRYEEHWDLAKSSVDFFDLKGDLESVLELTGKLSAIEFRAETNPALHPGQSAAIYLKDKRIGFIGVVHPELERKLDLNGRTLVFELVWDALADRVVPQAQEISRFPANRRDIAVVVDESVPAADVLAECKKVGVNQVVGVNLFDVYRGKGVVEGSKSLAISLILQDTSRTLEEEEIAATVAKCVEALKERFQASLRD</sequence>
<feature type="domain" description="B5" evidence="19">
    <location>
        <begin position="401"/>
        <end position="476"/>
    </location>
</feature>
<evidence type="ECO:0000259" key="19">
    <source>
        <dbReference type="PROSITE" id="PS51483"/>
    </source>
</evidence>
<evidence type="ECO:0000256" key="11">
    <source>
        <dbReference type="ARBA" id="ARBA00022884"/>
    </source>
</evidence>
<dbReference type="InterPro" id="IPR045864">
    <property type="entry name" value="aa-tRNA-synth_II/BPL/LPL"/>
</dbReference>
<organism evidence="20 21">
    <name type="scientific">Kosakonia calanthes</name>
    <dbReference type="NCBI Taxonomy" id="3139408"/>
    <lineage>
        <taxon>Bacteria</taxon>
        <taxon>Pseudomonadati</taxon>
        <taxon>Pseudomonadota</taxon>
        <taxon>Gammaproteobacteria</taxon>
        <taxon>Enterobacterales</taxon>
        <taxon>Enterobacteriaceae</taxon>
        <taxon>Kosakonia</taxon>
    </lineage>
</organism>
<dbReference type="Gene3D" id="3.30.930.10">
    <property type="entry name" value="Bira Bifunctional Protein, Domain 2"/>
    <property type="match status" value="1"/>
</dbReference>
<dbReference type="SUPFAM" id="SSF46955">
    <property type="entry name" value="Putative DNA-binding domain"/>
    <property type="match status" value="1"/>
</dbReference>
<evidence type="ECO:0000256" key="1">
    <source>
        <dbReference type="ARBA" id="ARBA00004496"/>
    </source>
</evidence>
<dbReference type="PROSITE" id="PS51483">
    <property type="entry name" value="B5"/>
    <property type="match status" value="1"/>
</dbReference>
<evidence type="ECO:0000256" key="8">
    <source>
        <dbReference type="ARBA" id="ARBA00022741"/>
    </source>
</evidence>
<keyword evidence="13 15" id="KW-0030">Aminoacyl-tRNA synthetase</keyword>
<dbReference type="SMART" id="SM00874">
    <property type="entry name" value="B5"/>
    <property type="match status" value="1"/>
</dbReference>
<feature type="binding site" evidence="15">
    <location>
        <position position="460"/>
    </location>
    <ligand>
        <name>Mg(2+)</name>
        <dbReference type="ChEBI" id="CHEBI:18420"/>
        <note>shared with alpha subunit</note>
    </ligand>
</feature>
<dbReference type="Pfam" id="PF03147">
    <property type="entry name" value="FDX-ACB"/>
    <property type="match status" value="1"/>
</dbReference>
<evidence type="ECO:0000256" key="14">
    <source>
        <dbReference type="ARBA" id="ARBA00049255"/>
    </source>
</evidence>
<evidence type="ECO:0000256" key="3">
    <source>
        <dbReference type="ARBA" id="ARBA00011209"/>
    </source>
</evidence>
<keyword evidence="12 15" id="KW-0648">Protein biosynthesis</keyword>
<dbReference type="EC" id="6.1.1.20" evidence="15"/>
<dbReference type="Proteomes" id="UP001466893">
    <property type="component" value="Chromosome"/>
</dbReference>
<feature type="domain" description="FDX-ACB" evidence="18">
    <location>
        <begin position="701"/>
        <end position="794"/>
    </location>
</feature>
<dbReference type="Gene3D" id="3.30.70.380">
    <property type="entry name" value="Ferrodoxin-fold anticodon-binding domain"/>
    <property type="match status" value="1"/>
</dbReference>
<dbReference type="InterPro" id="IPR004532">
    <property type="entry name" value="Phe-tRNA-ligase_IIc_bsu_bact"/>
</dbReference>
<dbReference type="PANTHER" id="PTHR10947:SF0">
    <property type="entry name" value="PHENYLALANINE--TRNA LIGASE BETA SUBUNIT"/>
    <property type="match status" value="1"/>
</dbReference>
<proteinExistence type="inferred from homology"/>
<dbReference type="SUPFAM" id="SSF55681">
    <property type="entry name" value="Class II aaRS and biotin synthetases"/>
    <property type="match status" value="1"/>
</dbReference>
<comment type="catalytic activity">
    <reaction evidence="14 15">
        <text>tRNA(Phe) + L-phenylalanine + ATP = L-phenylalanyl-tRNA(Phe) + AMP + diphosphate + H(+)</text>
        <dbReference type="Rhea" id="RHEA:19413"/>
        <dbReference type="Rhea" id="RHEA-COMP:9668"/>
        <dbReference type="Rhea" id="RHEA-COMP:9699"/>
        <dbReference type="ChEBI" id="CHEBI:15378"/>
        <dbReference type="ChEBI" id="CHEBI:30616"/>
        <dbReference type="ChEBI" id="CHEBI:33019"/>
        <dbReference type="ChEBI" id="CHEBI:58095"/>
        <dbReference type="ChEBI" id="CHEBI:78442"/>
        <dbReference type="ChEBI" id="CHEBI:78531"/>
        <dbReference type="ChEBI" id="CHEBI:456215"/>
        <dbReference type="EC" id="6.1.1.20"/>
    </reaction>
</comment>
<dbReference type="Gene3D" id="2.40.50.140">
    <property type="entry name" value="Nucleic acid-binding proteins"/>
    <property type="match status" value="1"/>
</dbReference>
<comment type="cofactor">
    <cofactor evidence="15">
        <name>Mg(2+)</name>
        <dbReference type="ChEBI" id="CHEBI:18420"/>
    </cofactor>
    <text evidence="15">Binds 2 magnesium ions per tetramer.</text>
</comment>
<dbReference type="InterPro" id="IPR041616">
    <property type="entry name" value="PheRS_beta_core"/>
</dbReference>
<dbReference type="EMBL" id="CP151800">
    <property type="protein sequence ID" value="WZV96543.1"/>
    <property type="molecule type" value="Genomic_DNA"/>
</dbReference>
<keyword evidence="7 15" id="KW-0479">Metal-binding</keyword>
<dbReference type="Pfam" id="PF03483">
    <property type="entry name" value="B3_4"/>
    <property type="match status" value="1"/>
</dbReference>
<accession>A0ABZ3B4Z0</accession>
<dbReference type="SUPFAM" id="SSF54991">
    <property type="entry name" value="Anticodon-binding domain of PheRS"/>
    <property type="match status" value="1"/>
</dbReference>
<dbReference type="PROSITE" id="PS51447">
    <property type="entry name" value="FDX_ACB"/>
    <property type="match status" value="1"/>
</dbReference>
<dbReference type="GO" id="GO:0004826">
    <property type="term" value="F:phenylalanine-tRNA ligase activity"/>
    <property type="evidence" value="ECO:0007669"/>
    <property type="project" value="UniProtKB-EC"/>
</dbReference>
<reference evidence="20 21" key="1">
    <citation type="submission" date="2024-04" db="EMBL/GenBank/DDBJ databases">
        <title>Kosakonia calanthae sp. nov., a halophilic bacterium isolated from leaves of Calanthe tiplacata.</title>
        <authorList>
            <person name="Wu P."/>
        </authorList>
    </citation>
    <scope>NUCLEOTIDE SEQUENCE [LARGE SCALE GENOMIC DNA]</scope>
    <source>
        <strain evidence="20 21">BYX6</strain>
    </source>
</reference>
<evidence type="ECO:0000259" key="18">
    <source>
        <dbReference type="PROSITE" id="PS51447"/>
    </source>
</evidence>
<name>A0ABZ3B4Z0_9ENTR</name>
<dbReference type="Gene3D" id="3.30.56.10">
    <property type="match status" value="2"/>
</dbReference>
<evidence type="ECO:0000313" key="20">
    <source>
        <dbReference type="EMBL" id="WZV96543.1"/>
    </source>
</evidence>
<feature type="binding site" evidence="15">
    <location>
        <position position="463"/>
    </location>
    <ligand>
        <name>Mg(2+)</name>
        <dbReference type="ChEBI" id="CHEBI:18420"/>
        <note>shared with alpha subunit</note>
    </ligand>
</feature>
<dbReference type="SMART" id="SM00873">
    <property type="entry name" value="B3_4"/>
    <property type="match status" value="1"/>
</dbReference>
<dbReference type="RefSeq" id="WP_342320920.1">
    <property type="nucleotide sequence ID" value="NZ_CP151800.1"/>
</dbReference>
<dbReference type="SUPFAM" id="SSF50249">
    <property type="entry name" value="Nucleic acid-binding proteins"/>
    <property type="match status" value="1"/>
</dbReference>
<dbReference type="InterPro" id="IPR005147">
    <property type="entry name" value="tRNA_synthase_B5-dom"/>
</dbReference>
<dbReference type="PROSITE" id="PS50886">
    <property type="entry name" value="TRBD"/>
    <property type="match status" value="1"/>
</dbReference>
<keyword evidence="9 15" id="KW-0067">ATP-binding</keyword>
<dbReference type="CDD" id="cd02796">
    <property type="entry name" value="tRNA_bind_bactPheRS"/>
    <property type="match status" value="1"/>
</dbReference>
<evidence type="ECO:0000256" key="15">
    <source>
        <dbReference type="HAMAP-Rule" id="MF_00283"/>
    </source>
</evidence>
<feature type="binding site" evidence="15">
    <location>
        <position position="464"/>
    </location>
    <ligand>
        <name>Mg(2+)</name>
        <dbReference type="ChEBI" id="CHEBI:18420"/>
        <note>shared with alpha subunit</note>
    </ligand>
</feature>
<feature type="domain" description="TRNA-binding" evidence="17">
    <location>
        <begin position="39"/>
        <end position="148"/>
    </location>
</feature>
<keyword evidence="21" id="KW-1185">Reference proteome</keyword>
<comment type="subcellular location">
    <subcellularLocation>
        <location evidence="1 15">Cytoplasm</location>
    </subcellularLocation>
</comment>
<dbReference type="InterPro" id="IPR005121">
    <property type="entry name" value="Fdx_antiC-bd"/>
</dbReference>
<dbReference type="InterPro" id="IPR036690">
    <property type="entry name" value="Fdx_antiC-bd_sf"/>
</dbReference>
<dbReference type="Gene3D" id="3.50.40.10">
    <property type="entry name" value="Phenylalanyl-trna Synthetase, Chain B, domain 3"/>
    <property type="match status" value="1"/>
</dbReference>